<organism evidence="1 2">
    <name type="scientific">Burkholderia pseudomultivorans</name>
    <dbReference type="NCBI Taxonomy" id="1207504"/>
    <lineage>
        <taxon>Bacteria</taxon>
        <taxon>Pseudomonadati</taxon>
        <taxon>Pseudomonadota</taxon>
        <taxon>Betaproteobacteria</taxon>
        <taxon>Burkholderiales</taxon>
        <taxon>Burkholderiaceae</taxon>
        <taxon>Burkholderia</taxon>
        <taxon>Burkholderia cepacia complex</taxon>
    </lineage>
</organism>
<keyword evidence="2" id="KW-1185">Reference proteome</keyword>
<reference evidence="1 2" key="1">
    <citation type="submission" date="2019-06" db="EMBL/GenBank/DDBJ databases">
        <title>Evolution of Burkholderia multivorans in the lungs of Cystic Fibrosis patients.</title>
        <authorList>
            <person name="Moreira L.M."/>
        </authorList>
    </citation>
    <scope>NUCLEOTIDE SEQUENCE [LARGE SCALE GENOMIC DNA]</scope>
    <source>
        <strain evidence="1 2">VC13239</strain>
    </source>
</reference>
<name>A0ABU2E3K3_9BURK</name>
<protein>
    <submittedName>
        <fullName evidence="1">Uncharacterized protein</fullName>
    </submittedName>
</protein>
<evidence type="ECO:0000313" key="2">
    <source>
        <dbReference type="Proteomes" id="UP001248067"/>
    </source>
</evidence>
<comment type="caution">
    <text evidence="1">The sequence shown here is derived from an EMBL/GenBank/DDBJ whole genome shotgun (WGS) entry which is preliminary data.</text>
</comment>
<sequence>MDDGMHVAHGKRVHLPKPGLSAVGRTRTIDDIFRRPKEKLMDRSVGAHRTRHPDPIAVYPEYLLGLTVRQCRRFNDDACWIRGVGRSHEGFYEQLAAKGRVRDALAFDSIAPDDEYVLDVTRDTHEDGMLGKLQYKLYRKQIKAHEIAGTDNAMV</sequence>
<proteinExistence type="predicted"/>
<evidence type="ECO:0000313" key="1">
    <source>
        <dbReference type="EMBL" id="MDR8754437.1"/>
    </source>
</evidence>
<dbReference type="Proteomes" id="UP001248067">
    <property type="component" value="Unassembled WGS sequence"/>
</dbReference>
<dbReference type="EMBL" id="VJSY01000019">
    <property type="protein sequence ID" value="MDR8754437.1"/>
    <property type="molecule type" value="Genomic_DNA"/>
</dbReference>
<accession>A0ABU2E3K3</accession>
<gene>
    <name evidence="1" type="ORF">FEQ00_02860</name>
</gene>